<evidence type="ECO:0008006" key="3">
    <source>
        <dbReference type="Google" id="ProtNLM"/>
    </source>
</evidence>
<protein>
    <recommendedName>
        <fullName evidence="3">Rhamnosyl transferase</fullName>
    </recommendedName>
</protein>
<dbReference type="Proteomes" id="UP000777935">
    <property type="component" value="Unassembled WGS sequence"/>
</dbReference>
<evidence type="ECO:0000313" key="2">
    <source>
        <dbReference type="Proteomes" id="UP000777935"/>
    </source>
</evidence>
<dbReference type="Pfam" id="PF11316">
    <property type="entry name" value="Rhamno_transf"/>
    <property type="match status" value="1"/>
</dbReference>
<proteinExistence type="predicted"/>
<gene>
    <name evidence="1" type="ORF">HRQ87_13135</name>
</gene>
<evidence type="ECO:0000313" key="1">
    <source>
        <dbReference type="EMBL" id="NSX55747.1"/>
    </source>
</evidence>
<accession>A0ABX2IXG3</accession>
<comment type="caution">
    <text evidence="1">The sequence shown here is derived from an EMBL/GenBank/DDBJ whole genome shotgun (WGS) entry which is preliminary data.</text>
</comment>
<dbReference type="EMBL" id="JABUFE010000008">
    <property type="protein sequence ID" value="NSX55747.1"/>
    <property type="molecule type" value="Genomic_DNA"/>
</dbReference>
<dbReference type="InterPro" id="IPR021466">
    <property type="entry name" value="Put_rhamnosyl_transferase"/>
</dbReference>
<keyword evidence="2" id="KW-1185">Reference proteome</keyword>
<reference evidence="1 2" key="1">
    <citation type="submission" date="2020-06" db="EMBL/GenBank/DDBJ databases">
        <title>Sulfitobacter algicola sp. nov., isolated from green algae.</title>
        <authorList>
            <person name="Wang C."/>
        </authorList>
    </citation>
    <scope>NUCLEOTIDE SEQUENCE [LARGE SCALE GENOMIC DNA]</scope>
    <source>
        <strain evidence="1 2">1151</strain>
    </source>
</reference>
<sequence>MQRSFKNQIIGLIRFSYPTTDGFRSNHPSIKDAEDFLYAPKRLDHRFDLFEKFTLPSLRAQTDQNFTMILLTGEMLPAQYNDRLINLVQDLPFVHIMQRPSLPHYRAIKQAFKSVDKADFTHRTTFRLDDDDALDNRFVEKLRHHSGSLAVSLAKDVPTVLSFNKGLYVDYTTSPPEIFDAIERTPLSVGTAMIAPIDYVDNIYRRNHRLLGQFYNIYSSCDDVAYIRTIHAHNDSKPAFSGKVRGMAEDKIDHILKQGFGLTRTDIMSL</sequence>
<organism evidence="1 2">
    <name type="scientific">Parasulfitobacter algicola</name>
    <dbReference type="NCBI Taxonomy" id="2614809"/>
    <lineage>
        <taxon>Bacteria</taxon>
        <taxon>Pseudomonadati</taxon>
        <taxon>Pseudomonadota</taxon>
        <taxon>Alphaproteobacteria</taxon>
        <taxon>Rhodobacterales</taxon>
        <taxon>Roseobacteraceae</taxon>
        <taxon>Parasulfitobacter</taxon>
    </lineage>
</organism>
<name>A0ABX2IXG3_9RHOB</name>
<dbReference type="RefSeq" id="WP_174138903.1">
    <property type="nucleotide sequence ID" value="NZ_JABUFE010000008.1"/>
</dbReference>